<feature type="signal peptide" evidence="2">
    <location>
        <begin position="1"/>
        <end position="27"/>
    </location>
</feature>
<dbReference type="Gramene" id="OB10G12790.1">
    <property type="protein sequence ID" value="OB10G12790.1"/>
    <property type="gene ID" value="OB10G12790"/>
</dbReference>
<feature type="compositionally biased region" description="Low complexity" evidence="1">
    <location>
        <begin position="59"/>
        <end position="71"/>
    </location>
</feature>
<feature type="region of interest" description="Disordered" evidence="1">
    <location>
        <begin position="29"/>
        <end position="106"/>
    </location>
</feature>
<name>J3N181_ORYBR</name>
<dbReference type="HOGENOM" id="CLU_2227275_0_0_1"/>
<evidence type="ECO:0000256" key="1">
    <source>
        <dbReference type="SAM" id="MobiDB-lite"/>
    </source>
</evidence>
<evidence type="ECO:0000256" key="2">
    <source>
        <dbReference type="SAM" id="SignalP"/>
    </source>
</evidence>
<accession>J3N181</accession>
<feature type="compositionally biased region" description="Pro residues" evidence="1">
    <location>
        <begin position="72"/>
        <end position="93"/>
    </location>
</feature>
<reference evidence="3" key="2">
    <citation type="submission" date="2013-04" db="UniProtKB">
        <authorList>
            <consortium name="EnsemblPlants"/>
        </authorList>
    </citation>
    <scope>IDENTIFICATION</scope>
</reference>
<dbReference type="Proteomes" id="UP000006038">
    <property type="component" value="Chromosome 10"/>
</dbReference>
<proteinExistence type="predicted"/>
<dbReference type="EnsemblPlants" id="OB10G12790.1">
    <property type="protein sequence ID" value="OB10G12790.1"/>
    <property type="gene ID" value="OB10G12790"/>
</dbReference>
<dbReference type="AlphaFoldDB" id="J3N181"/>
<dbReference type="OMA" id="LPPCQHK"/>
<feature type="compositionally biased region" description="Polar residues" evidence="1">
    <location>
        <begin position="94"/>
        <end position="106"/>
    </location>
</feature>
<feature type="chain" id="PRO_5003774286" evidence="2">
    <location>
        <begin position="28"/>
        <end position="106"/>
    </location>
</feature>
<evidence type="ECO:0000313" key="3">
    <source>
        <dbReference type="EnsemblPlants" id="OB10G12790.1"/>
    </source>
</evidence>
<evidence type="ECO:0000313" key="4">
    <source>
        <dbReference type="Proteomes" id="UP000006038"/>
    </source>
</evidence>
<organism evidence="3">
    <name type="scientific">Oryza brachyantha</name>
    <name type="common">malo sina</name>
    <dbReference type="NCBI Taxonomy" id="4533"/>
    <lineage>
        <taxon>Eukaryota</taxon>
        <taxon>Viridiplantae</taxon>
        <taxon>Streptophyta</taxon>
        <taxon>Embryophyta</taxon>
        <taxon>Tracheophyta</taxon>
        <taxon>Spermatophyta</taxon>
        <taxon>Magnoliopsida</taxon>
        <taxon>Liliopsida</taxon>
        <taxon>Poales</taxon>
        <taxon>Poaceae</taxon>
        <taxon>BOP clade</taxon>
        <taxon>Oryzoideae</taxon>
        <taxon>Oryzeae</taxon>
        <taxon>Oryzinae</taxon>
        <taxon>Oryza</taxon>
    </lineage>
</organism>
<reference evidence="3" key="1">
    <citation type="journal article" date="2013" name="Nat. Commun.">
        <title>Whole-genome sequencing of Oryza brachyantha reveals mechanisms underlying Oryza genome evolution.</title>
        <authorList>
            <person name="Chen J."/>
            <person name="Huang Q."/>
            <person name="Gao D."/>
            <person name="Wang J."/>
            <person name="Lang Y."/>
            <person name="Liu T."/>
            <person name="Li B."/>
            <person name="Bai Z."/>
            <person name="Luis Goicoechea J."/>
            <person name="Liang C."/>
            <person name="Chen C."/>
            <person name="Zhang W."/>
            <person name="Sun S."/>
            <person name="Liao Y."/>
            <person name="Zhang X."/>
            <person name="Yang L."/>
            <person name="Song C."/>
            <person name="Wang M."/>
            <person name="Shi J."/>
            <person name="Liu G."/>
            <person name="Liu J."/>
            <person name="Zhou H."/>
            <person name="Zhou W."/>
            <person name="Yu Q."/>
            <person name="An N."/>
            <person name="Chen Y."/>
            <person name="Cai Q."/>
            <person name="Wang B."/>
            <person name="Liu B."/>
            <person name="Min J."/>
            <person name="Huang Y."/>
            <person name="Wu H."/>
            <person name="Li Z."/>
            <person name="Zhang Y."/>
            <person name="Yin Y."/>
            <person name="Song W."/>
            <person name="Jiang J."/>
            <person name="Jackson S.A."/>
            <person name="Wing R.A."/>
            <person name="Wang J."/>
            <person name="Chen M."/>
        </authorList>
    </citation>
    <scope>NUCLEOTIDE SEQUENCE [LARGE SCALE GENOMIC DNA]</scope>
    <source>
        <strain evidence="3">cv. IRGC 101232</strain>
    </source>
</reference>
<protein>
    <submittedName>
        <fullName evidence="3">Uncharacterized protein</fullName>
    </submittedName>
</protein>
<feature type="compositionally biased region" description="Pro residues" evidence="1">
    <location>
        <begin position="42"/>
        <end position="58"/>
    </location>
</feature>
<sequence length="106" mass="11089">MERSYQFGVAAKAVAMVMLLLPLIGHAGRLPVGIDRKGGNPAPFPPVPTEPFPPPPAEPSSLAPPCRRLPLPTEPSPLPPCQHKPPTAPPPEPNKNTSPSSATIVV</sequence>
<keyword evidence="4" id="KW-1185">Reference proteome</keyword>
<keyword evidence="2" id="KW-0732">Signal</keyword>